<evidence type="ECO:0000256" key="1">
    <source>
        <dbReference type="ARBA" id="ARBA00093464"/>
    </source>
</evidence>
<gene>
    <name evidence="3" type="ORF">G8770_00820</name>
</gene>
<dbReference type="Proteomes" id="UP000787472">
    <property type="component" value="Unassembled WGS sequence"/>
</dbReference>
<evidence type="ECO:0000313" key="3">
    <source>
        <dbReference type="EMBL" id="NHO64087.1"/>
    </source>
</evidence>
<accession>A0A9E5MJJ0</accession>
<sequence length="118" mass="13551">MATQFQDFDQKGRKFWGTDHFPYGFARSGEFTREQVQLLENHGYAYLALASGERTPVTPEEQEFVKYCLGEKEPQSRHEKVWAIFQKKSSRNVVFVSLGASSNDDDGVSSEPFDVEEF</sequence>
<keyword evidence="4" id="KW-1185">Reference proteome</keyword>
<proteinExistence type="inferred from homology"/>
<dbReference type="InterPro" id="IPR007335">
    <property type="entry name" value="DUF413"/>
</dbReference>
<protein>
    <recommendedName>
        <fullName evidence="2">Macrodomain Ori protein</fullName>
    </recommendedName>
</protein>
<dbReference type="Pfam" id="PF04219">
    <property type="entry name" value="DUF413"/>
    <property type="match status" value="1"/>
</dbReference>
<evidence type="ECO:0000313" key="4">
    <source>
        <dbReference type="Proteomes" id="UP000787472"/>
    </source>
</evidence>
<comment type="caution">
    <text evidence="3">The sequence shown here is derived from an EMBL/GenBank/DDBJ whole genome shotgun (WGS) entry which is preliminary data.</text>
</comment>
<evidence type="ECO:0000256" key="2">
    <source>
        <dbReference type="ARBA" id="ARBA00093628"/>
    </source>
</evidence>
<reference evidence="3" key="1">
    <citation type="submission" date="2020-03" db="EMBL/GenBank/DDBJ databases">
        <authorList>
            <person name="Guo F."/>
        </authorList>
    </citation>
    <scope>NUCLEOTIDE SEQUENCE</scope>
    <source>
        <strain evidence="3">JCM 30134</strain>
    </source>
</reference>
<dbReference type="EMBL" id="JAAONZ010000001">
    <property type="protein sequence ID" value="NHO64087.1"/>
    <property type="molecule type" value="Genomic_DNA"/>
</dbReference>
<name>A0A9E5MJJ0_9GAMM</name>
<organism evidence="3 4">
    <name type="scientific">Pseudomaricurvus hydrocarbonicus</name>
    <dbReference type="NCBI Taxonomy" id="1470433"/>
    <lineage>
        <taxon>Bacteria</taxon>
        <taxon>Pseudomonadati</taxon>
        <taxon>Pseudomonadota</taxon>
        <taxon>Gammaproteobacteria</taxon>
        <taxon>Cellvibrionales</taxon>
        <taxon>Cellvibrionaceae</taxon>
        <taxon>Pseudomaricurvus</taxon>
    </lineage>
</organism>
<comment type="similarity">
    <text evidence="1">Belongs to the MaoP family.</text>
</comment>
<dbReference type="AlphaFoldDB" id="A0A9E5MJJ0"/>
<dbReference type="RefSeq" id="WP_167180762.1">
    <property type="nucleotide sequence ID" value="NZ_JAAONZ010000001.1"/>
</dbReference>